<organism evidence="17">
    <name type="scientific">Xanthomonas euvesicatoria pv. vesicatoria (strain 85-10)</name>
    <name type="common">Xanthomonas campestris pv. vesicatoria</name>
    <dbReference type="NCBI Taxonomy" id="316273"/>
    <lineage>
        <taxon>Bacteria</taxon>
        <taxon>Pseudomonadati</taxon>
        <taxon>Pseudomonadota</taxon>
        <taxon>Gammaproteobacteria</taxon>
        <taxon>Lysobacterales</taxon>
        <taxon>Lysobacteraceae</taxon>
        <taxon>Xanthomonas</taxon>
    </lineage>
</organism>
<keyword evidence="5 12" id="KW-0067">ATP-binding</keyword>
<dbReference type="InterPro" id="IPR000212">
    <property type="entry name" value="DNA_helicase_UvrD/REP"/>
</dbReference>
<keyword evidence="4 12" id="KW-0347">Helicase</keyword>
<accession>Q3C025</accession>
<dbReference type="GO" id="GO:0016887">
    <property type="term" value="F:ATP hydrolysis activity"/>
    <property type="evidence" value="ECO:0007669"/>
    <property type="project" value="RHEA"/>
</dbReference>
<dbReference type="KEGG" id="xcv:XCVd0079"/>
<dbReference type="InterPro" id="IPR014017">
    <property type="entry name" value="DNA_helicase_UvrD-like_C"/>
</dbReference>
<evidence type="ECO:0000256" key="13">
    <source>
        <dbReference type="SAM" id="MobiDB-lite"/>
    </source>
</evidence>
<dbReference type="Gene3D" id="1.10.10.2910">
    <property type="match status" value="1"/>
</dbReference>
<comment type="catalytic activity">
    <reaction evidence="8">
        <text>Couples ATP hydrolysis with the unwinding of duplex DNA by translocating in the 3'-5' direction.</text>
        <dbReference type="EC" id="5.6.2.4"/>
    </reaction>
</comment>
<keyword evidence="16" id="KW-0614">Plasmid</keyword>
<comment type="catalytic activity">
    <reaction evidence="11">
        <text>ATP + H2O = ADP + phosphate + H(+)</text>
        <dbReference type="Rhea" id="RHEA:13065"/>
        <dbReference type="ChEBI" id="CHEBI:15377"/>
        <dbReference type="ChEBI" id="CHEBI:15378"/>
        <dbReference type="ChEBI" id="CHEBI:30616"/>
        <dbReference type="ChEBI" id="CHEBI:43474"/>
        <dbReference type="ChEBI" id="CHEBI:456216"/>
        <dbReference type="EC" id="5.6.2.4"/>
    </reaction>
</comment>
<evidence type="ECO:0000256" key="12">
    <source>
        <dbReference type="PROSITE-ProRule" id="PRU00560"/>
    </source>
</evidence>
<evidence type="ECO:0000256" key="9">
    <source>
        <dbReference type="ARBA" id="ARBA00034808"/>
    </source>
</evidence>
<dbReference type="EC" id="5.6.2.4" evidence="9"/>
<evidence type="ECO:0000256" key="1">
    <source>
        <dbReference type="ARBA" id="ARBA00009922"/>
    </source>
</evidence>
<evidence type="ECO:0000256" key="8">
    <source>
        <dbReference type="ARBA" id="ARBA00034617"/>
    </source>
</evidence>
<dbReference type="Gene3D" id="1.10.486.10">
    <property type="entry name" value="PCRA, domain 4"/>
    <property type="match status" value="1"/>
</dbReference>
<evidence type="ECO:0000256" key="2">
    <source>
        <dbReference type="ARBA" id="ARBA00022741"/>
    </source>
</evidence>
<dbReference type="InterPro" id="IPR010359">
    <property type="entry name" value="IrrE_HExxH"/>
</dbReference>
<dbReference type="GO" id="GO:0043138">
    <property type="term" value="F:3'-5' DNA helicase activity"/>
    <property type="evidence" value="ECO:0007669"/>
    <property type="project" value="UniProtKB-EC"/>
</dbReference>
<evidence type="ECO:0000313" key="17">
    <source>
        <dbReference type="Proteomes" id="UP000007069"/>
    </source>
</evidence>
<keyword evidence="2 12" id="KW-0547">Nucleotide-binding</keyword>
<dbReference type="Gene3D" id="3.40.50.300">
    <property type="entry name" value="P-loop containing nucleotide triphosphate hydrolases"/>
    <property type="match status" value="2"/>
</dbReference>
<sequence length="1103" mass="122060">MTPFRRARLAAQQLRRQHCPEAAADGLRSFDLIARIAAAEAEDFDISSTRPDDTALCGADAVLVRAFRQILVRDDVEPPDRAFLVAHEFGHWILHPEEQEGCRQVIVSTLNPAEDDTLGAKRVEAYGARERAELQANVFARELLLPRPLARALFLAGHTASWIAADLALPLELVRQQLLDALLLPEDGLADDAPEPALTPTDEQRDAARSPVRTSLVVAGPGTGKTATLLMRIEHLLANGAKPAELLVLTFSNRAARELVDRLAANGVPDAHEMWVGTFHAFGLEFLRKNHERFGLRPGFGVADKMAQIALLEPHIYGLPLRVFNPLGDPLPWLDQAVKTMQRAKDELLDAVAFTRVVEAGAVQADAERLALDRDLALLYRTYEALLRANGGLVDFGDLILLPAQALRANRAEFAPSIGRFRHVLVDEYQDVNRASAELVKAIAAQADSLWVVGDPRQAIYRFRGASMRNIVRFADDFPQHREFRLNENWRSFEEIVRVVEHTGRDDNPLQGVLPLGGVAPIRGPGGVRPTLVSCEDESIAFGELASRVLGLQAEGTAFREQVILANRHDTCDAAAAALVAAGIPVLHLGDVFQRPEVKDLLALLQLFVDRSGSALVRIAQLPGLALPAPDVDVLLDHLRHTRPAPLSWLQAPPADLSPAGAQALQRWRDTFGGLTSRDSPWDVICSLLFQRTRWLADYANGSDMQAVTRRLALWQIIYYLRVPDGGRVYQTVGTFLTRLRRRLRLADDRDLRIPPPEAELLDAVAVMTIHQSKGLEFEAVHLMDVDARHFERSDDAPWLPEVLTQSAGGVDEARSEAANRLYVALSRARSSLTLYEEKGYFKAARAPAVQRAAHLLNCVVGTVAYAVGRHAAALTALAPQVPVDLREFVTYRTCPRRYYYDVMKQLSPAAGLHPAARIEAAVMRELFVPAGGDVSAPVNDVAVELAMLTEEYEPARPHLLAYAVQLLDAGRAWSGTVRAAMASPIDVVCDGLPVRVTAHRVTRQDNVVTLHFVRAQPSSAYAKQHKILRWVLKCLNQQFRQYRFQGSMYVLSSRVSEHVRPYQDLGFDHLVEMGHELMEGRFPAKPNAWVCSGCRHFLYCPA</sequence>
<evidence type="ECO:0000313" key="16">
    <source>
        <dbReference type="EMBL" id="CAJ19891.1"/>
    </source>
</evidence>
<geneLocation type="plasmid" evidence="16 17">
    <name>pXCV183</name>
</geneLocation>
<feature type="region of interest" description="Disordered" evidence="13">
    <location>
        <begin position="190"/>
        <end position="212"/>
    </location>
</feature>
<dbReference type="PROSITE" id="PS51217">
    <property type="entry name" value="UVRD_HELICASE_CTER"/>
    <property type="match status" value="1"/>
</dbReference>
<name>Q3C025_XANE5</name>
<dbReference type="SUPFAM" id="SSF52540">
    <property type="entry name" value="P-loop containing nucleoside triphosphate hydrolases"/>
    <property type="match status" value="1"/>
</dbReference>
<dbReference type="Pfam" id="PF00580">
    <property type="entry name" value="UvrD-helicase"/>
    <property type="match status" value="1"/>
</dbReference>
<dbReference type="Pfam" id="PF06114">
    <property type="entry name" value="Peptidase_M78"/>
    <property type="match status" value="1"/>
</dbReference>
<proteinExistence type="inferred from homology"/>
<dbReference type="Proteomes" id="UP000007069">
    <property type="component" value="Plasmid pXCV183"/>
</dbReference>
<dbReference type="GO" id="GO:0003677">
    <property type="term" value="F:DNA binding"/>
    <property type="evidence" value="ECO:0007669"/>
    <property type="project" value="UniProtKB-KW"/>
</dbReference>
<dbReference type="PROSITE" id="PS51198">
    <property type="entry name" value="UVRD_HELICASE_ATP_BIND"/>
    <property type="match status" value="1"/>
</dbReference>
<keyword evidence="7" id="KW-0413">Isomerase</keyword>
<dbReference type="PANTHER" id="PTHR11070:SF2">
    <property type="entry name" value="ATP-DEPENDENT DNA HELICASE SRS2"/>
    <property type="match status" value="1"/>
</dbReference>
<evidence type="ECO:0000259" key="14">
    <source>
        <dbReference type="PROSITE" id="PS51198"/>
    </source>
</evidence>
<keyword evidence="6" id="KW-0238">DNA-binding</keyword>
<evidence type="ECO:0000256" key="10">
    <source>
        <dbReference type="ARBA" id="ARBA00034923"/>
    </source>
</evidence>
<evidence type="ECO:0000256" key="7">
    <source>
        <dbReference type="ARBA" id="ARBA00023235"/>
    </source>
</evidence>
<evidence type="ECO:0000256" key="6">
    <source>
        <dbReference type="ARBA" id="ARBA00023125"/>
    </source>
</evidence>
<evidence type="ECO:0000256" key="5">
    <source>
        <dbReference type="ARBA" id="ARBA00022840"/>
    </source>
</evidence>
<dbReference type="GO" id="GO:0005524">
    <property type="term" value="F:ATP binding"/>
    <property type="evidence" value="ECO:0007669"/>
    <property type="project" value="UniProtKB-UniRule"/>
</dbReference>
<evidence type="ECO:0000256" key="3">
    <source>
        <dbReference type="ARBA" id="ARBA00022801"/>
    </source>
</evidence>
<dbReference type="EMBL" id="AM039951">
    <property type="protein sequence ID" value="CAJ19891.1"/>
    <property type="molecule type" value="Genomic_DNA"/>
</dbReference>
<feature type="domain" description="UvrD-like helicase C-terminal" evidence="15">
    <location>
        <begin position="469"/>
        <end position="775"/>
    </location>
</feature>
<dbReference type="PANTHER" id="PTHR11070">
    <property type="entry name" value="UVRD / RECB / PCRA DNA HELICASE FAMILY MEMBER"/>
    <property type="match status" value="1"/>
</dbReference>
<dbReference type="HOGENOM" id="CLU_008930_0_0_6"/>
<dbReference type="InterPro" id="IPR027417">
    <property type="entry name" value="P-loop_NTPase"/>
</dbReference>
<gene>
    <name evidence="16" type="ordered locus">XCVd0079</name>
</gene>
<protein>
    <recommendedName>
        <fullName evidence="9">DNA 3'-5' helicase</fullName>
        <ecNumber evidence="9">5.6.2.4</ecNumber>
    </recommendedName>
    <alternativeName>
        <fullName evidence="10">DNA 3'-5' helicase II</fullName>
    </alternativeName>
</protein>
<dbReference type="Gene3D" id="1.10.10.160">
    <property type="match status" value="1"/>
</dbReference>
<evidence type="ECO:0000256" key="4">
    <source>
        <dbReference type="ARBA" id="ARBA00022806"/>
    </source>
</evidence>
<reference evidence="16 17" key="1">
    <citation type="journal article" date="2005" name="J. Bacteriol.">
        <title>Insights into genome plasticity and pathogenicity of the plant pathogenic Bacterium Xanthomonas campestris pv. vesicatoria revealed by the complete genome sequence.</title>
        <authorList>
            <person name="Thieme F."/>
            <person name="Koebnik R."/>
            <person name="Bekel T."/>
            <person name="Berger C."/>
            <person name="Boch J."/>
            <person name="Buettner D."/>
            <person name="Caldana C."/>
            <person name="Gaigalat L."/>
            <person name="Goesmann A."/>
            <person name="Kay S."/>
            <person name="Kirchner O."/>
            <person name="Lanz C."/>
            <person name="Linke B."/>
            <person name="McHardy A.C."/>
            <person name="Meyer F."/>
            <person name="Mittenhuber G."/>
            <person name="Nies D.H."/>
            <person name="Niesbach-Kloesgen U."/>
            <person name="Patschkowski T."/>
            <person name="Rueckert C."/>
            <person name="Rupp O."/>
            <person name="Schneicker S."/>
            <person name="Schuster S.C."/>
            <person name="Vorhoelter F.J."/>
            <person name="Weber E."/>
            <person name="Puehler A."/>
            <person name="Bonas U."/>
            <person name="Bartels D."/>
            <person name="Kaiser O."/>
        </authorList>
    </citation>
    <scope>NUCLEOTIDE SEQUENCE [LARGE SCALE GENOMIC DNA]</scope>
    <source>
        <strain evidence="16 17">85-10</strain>
        <plasmid evidence="16 17">pXCV183</plasmid>
    </source>
</reference>
<evidence type="ECO:0000259" key="15">
    <source>
        <dbReference type="PROSITE" id="PS51217"/>
    </source>
</evidence>
<dbReference type="GO" id="GO:0000725">
    <property type="term" value="P:recombinational repair"/>
    <property type="evidence" value="ECO:0007669"/>
    <property type="project" value="TreeGrafter"/>
</dbReference>
<dbReference type="InterPro" id="IPR013986">
    <property type="entry name" value="DExx_box_DNA_helicase_dom_sf"/>
</dbReference>
<dbReference type="Pfam" id="PF13361">
    <property type="entry name" value="UvrD_C"/>
    <property type="match status" value="1"/>
</dbReference>
<dbReference type="InterPro" id="IPR014016">
    <property type="entry name" value="UvrD-like_ATP-bd"/>
</dbReference>
<dbReference type="AlphaFoldDB" id="Q3C025"/>
<comment type="similarity">
    <text evidence="1">Belongs to the helicase family. UvrD subfamily.</text>
</comment>
<evidence type="ECO:0000256" key="11">
    <source>
        <dbReference type="ARBA" id="ARBA00048988"/>
    </source>
</evidence>
<keyword evidence="3 12" id="KW-0378">Hydrolase</keyword>
<feature type="domain" description="UvrD-like helicase ATP-binding" evidence="14">
    <location>
        <begin position="198"/>
        <end position="493"/>
    </location>
</feature>
<dbReference type="CDD" id="cd17932">
    <property type="entry name" value="DEXQc_UvrD"/>
    <property type="match status" value="1"/>
</dbReference>
<feature type="binding site" evidence="12">
    <location>
        <begin position="219"/>
        <end position="226"/>
    </location>
    <ligand>
        <name>ATP</name>
        <dbReference type="ChEBI" id="CHEBI:30616"/>
    </ligand>
</feature>